<dbReference type="InterPro" id="IPR001878">
    <property type="entry name" value="Znf_CCHC"/>
</dbReference>
<keyword evidence="7" id="KW-1185">Reference proteome</keyword>
<dbReference type="PROSITE" id="PS00972">
    <property type="entry name" value="USP_1"/>
    <property type="match status" value="1"/>
</dbReference>
<dbReference type="Pfam" id="PF00443">
    <property type="entry name" value="UCH"/>
    <property type="match status" value="1"/>
</dbReference>
<evidence type="ECO:0000256" key="2">
    <source>
        <dbReference type="PROSITE-ProRule" id="PRU00047"/>
    </source>
</evidence>
<dbReference type="InterPro" id="IPR001394">
    <property type="entry name" value="Peptidase_C19_UCH"/>
</dbReference>
<name>A0ABQ5GQT6_9ASTR</name>
<evidence type="ECO:0000259" key="5">
    <source>
        <dbReference type="PROSITE" id="PS50235"/>
    </source>
</evidence>
<dbReference type="InterPro" id="IPR028889">
    <property type="entry name" value="USP"/>
</dbReference>
<reference evidence="6" key="2">
    <citation type="submission" date="2022-01" db="EMBL/GenBank/DDBJ databases">
        <authorList>
            <person name="Yamashiro T."/>
            <person name="Shiraishi A."/>
            <person name="Satake H."/>
            <person name="Nakayama K."/>
        </authorList>
    </citation>
    <scope>NUCLEOTIDE SEQUENCE</scope>
</reference>
<dbReference type="PROSITE" id="PS50235">
    <property type="entry name" value="USP_3"/>
    <property type="match status" value="1"/>
</dbReference>
<feature type="compositionally biased region" description="Polar residues" evidence="3">
    <location>
        <begin position="291"/>
        <end position="303"/>
    </location>
</feature>
<dbReference type="InterPro" id="IPR036875">
    <property type="entry name" value="Znf_CCHC_sf"/>
</dbReference>
<keyword evidence="2" id="KW-0479">Metal-binding</keyword>
<protein>
    <submittedName>
        <fullName evidence="6">Ubiquitin carboxyl-terminal hydrolase 24-like protein</fullName>
    </submittedName>
</protein>
<keyword evidence="2" id="KW-0863">Zinc-finger</keyword>
<evidence type="ECO:0000256" key="3">
    <source>
        <dbReference type="SAM" id="MobiDB-lite"/>
    </source>
</evidence>
<evidence type="ECO:0000313" key="6">
    <source>
        <dbReference type="EMBL" id="GJT77829.1"/>
    </source>
</evidence>
<proteinExistence type="inferred from homology"/>
<feature type="region of interest" description="Disordered" evidence="3">
    <location>
        <begin position="291"/>
        <end position="317"/>
    </location>
</feature>
<dbReference type="EMBL" id="BQNB010018748">
    <property type="protein sequence ID" value="GJT77829.1"/>
    <property type="molecule type" value="Genomic_DNA"/>
</dbReference>
<dbReference type="InterPro" id="IPR018200">
    <property type="entry name" value="USP_CS"/>
</dbReference>
<evidence type="ECO:0000259" key="4">
    <source>
        <dbReference type="PROSITE" id="PS50158"/>
    </source>
</evidence>
<dbReference type="PANTHER" id="PTHR24006">
    <property type="entry name" value="UBIQUITIN CARBOXYL-TERMINAL HYDROLASE"/>
    <property type="match status" value="1"/>
</dbReference>
<dbReference type="InterPro" id="IPR050164">
    <property type="entry name" value="Peptidase_C19"/>
</dbReference>
<reference evidence="6" key="1">
    <citation type="journal article" date="2022" name="Int. J. Mol. Sci.">
        <title>Draft Genome of Tanacetum Coccineum: Genomic Comparison of Closely Related Tanacetum-Family Plants.</title>
        <authorList>
            <person name="Yamashiro T."/>
            <person name="Shiraishi A."/>
            <person name="Nakayama K."/>
            <person name="Satake H."/>
        </authorList>
    </citation>
    <scope>NUCLEOTIDE SEQUENCE</scope>
</reference>
<dbReference type="Pfam" id="PF00098">
    <property type="entry name" value="zf-CCHC"/>
    <property type="match status" value="1"/>
</dbReference>
<feature type="domain" description="USP" evidence="5">
    <location>
        <begin position="164"/>
        <end position="516"/>
    </location>
</feature>
<accession>A0ABQ5GQT6</accession>
<evidence type="ECO:0000313" key="7">
    <source>
        <dbReference type="Proteomes" id="UP001151760"/>
    </source>
</evidence>
<dbReference type="InterPro" id="IPR038765">
    <property type="entry name" value="Papain-like_cys_pep_sf"/>
</dbReference>
<dbReference type="SUPFAM" id="SSF57756">
    <property type="entry name" value="Retrovirus zinc finger-like domains"/>
    <property type="match status" value="1"/>
</dbReference>
<gene>
    <name evidence="6" type="ORF">Tco_1044554</name>
</gene>
<dbReference type="Proteomes" id="UP001151760">
    <property type="component" value="Unassembled WGS sequence"/>
</dbReference>
<sequence>MADQPPPQVLLFGSFSEDEVRSLVSKPSENGEKIAKKKGLDLDSLKISSEISFGSFNGESYKNIDSSKGIVNGNAASNLKNGKGSHTEANNNLKAEALVHPKQNGGPHSNGNMKLKPAENVGTTSLNIPLKNVPSLVSVMKEEKLNKTTDGPILTDSRTCLLPRGLINSGNMCFLNATLQALLSCSSVVQLLQGLKARNVDKAGYPTLATFAEFISEFKMPVGANPKDMNPMQTGRPFSPAMFEVVLKNFTPDIPNSISGRPRHVQEDAQEFLSFIMHQMHDELLKLEGQPSSANGHGSSLVSSVEEDDWETVGPKNKSAVTRTQDFVPSELSVIFGGQLRSVVKAKGNKPSATVQPFLLLHLDISHDAVATIEDALRLYSMPETLDEYRTTSGKAGVVTARKSVNLQTLPKIMILHLKRFGYGTNGSTKLHKPVRFPLELVLNRDLLVSPATEGRKYTLISSVTHHGREASKGHYTADACYPRDQWFRFDDASVSAIGTNKPLEADTLVHVNCKMGDGYSARTCHLYHRTCDEPNSSENGKVRTEEVRLSSPAVQQLWTLYPGKQTANLMTNTQTPPPATTVVASEDVLLSLPLGYCTVLERRLYCLQVEPTVDGSILKAQAVPSVDWKAWQTFRLLVHNYVLTCGSEKERTTLYTPDSAKAICEHAEFPGGPCYNCDQPGHRAANCKMPKRVNPRQANMVDENVDMIAMVSDMCAMISEVNLSVFDNGQKRYMGLWQLLIKGEGDVILKMSSEERAQVCTNVLYVPEIRKESCVRFGVLNKFGFRLVFESDKFVLSKNQMYVGKGYAVNAMFKLNVMVVKNDINKMNSSAYLIESSNVWHGRLGHVDDMLLVGMRVKRPR</sequence>
<comment type="similarity">
    <text evidence="1">Belongs to the peptidase C19 family.</text>
</comment>
<organism evidence="6 7">
    <name type="scientific">Tanacetum coccineum</name>
    <dbReference type="NCBI Taxonomy" id="301880"/>
    <lineage>
        <taxon>Eukaryota</taxon>
        <taxon>Viridiplantae</taxon>
        <taxon>Streptophyta</taxon>
        <taxon>Embryophyta</taxon>
        <taxon>Tracheophyta</taxon>
        <taxon>Spermatophyta</taxon>
        <taxon>Magnoliopsida</taxon>
        <taxon>eudicotyledons</taxon>
        <taxon>Gunneridae</taxon>
        <taxon>Pentapetalae</taxon>
        <taxon>asterids</taxon>
        <taxon>campanulids</taxon>
        <taxon>Asterales</taxon>
        <taxon>Asteraceae</taxon>
        <taxon>Asteroideae</taxon>
        <taxon>Anthemideae</taxon>
        <taxon>Anthemidinae</taxon>
        <taxon>Tanacetum</taxon>
    </lineage>
</organism>
<comment type="caution">
    <text evidence="6">The sequence shown here is derived from an EMBL/GenBank/DDBJ whole genome shotgun (WGS) entry which is preliminary data.</text>
</comment>
<keyword evidence="2" id="KW-0862">Zinc</keyword>
<dbReference type="PANTHER" id="PTHR24006:SF862">
    <property type="entry name" value="UBIQUITIN CARBOXYL-TERMINAL HYDROLASE"/>
    <property type="match status" value="1"/>
</dbReference>
<feature type="domain" description="CCHC-type" evidence="4">
    <location>
        <begin position="675"/>
        <end position="689"/>
    </location>
</feature>
<dbReference type="SUPFAM" id="SSF54001">
    <property type="entry name" value="Cysteine proteinases"/>
    <property type="match status" value="1"/>
</dbReference>
<dbReference type="SMART" id="SM00343">
    <property type="entry name" value="ZnF_C2HC"/>
    <property type="match status" value="1"/>
</dbReference>
<dbReference type="PROSITE" id="PS50158">
    <property type="entry name" value="ZF_CCHC"/>
    <property type="match status" value="1"/>
</dbReference>
<dbReference type="Gene3D" id="3.90.70.10">
    <property type="entry name" value="Cysteine proteinases"/>
    <property type="match status" value="1"/>
</dbReference>
<evidence type="ECO:0000256" key="1">
    <source>
        <dbReference type="ARBA" id="ARBA00009085"/>
    </source>
</evidence>